<sequence length="349" mass="39030">METSNNQKPNPTTKSEPDNAHPLKTRTVDTDVTSHTAPAVTHEFIQPKLHEIYEKKITREIHHHHIYHRTLPILKTEILPARHFVDSSDGKGLVEVSEDEVRQLTGLPVREWLVIPRSSVTDGQHDGTQLSSHIHREQLQPKHLLDLGTEPILMDKKTYVTEDGINRTEYLWRHPPVFEDVHGRTTPVRIPAGISDDWRQTAMNAKRRVSVSHGAHNTARDVKRADGTDRGVPVHKKASSDERNSSTSVDTQVVPAQVKPMAKSDHGGLAIRTVPREGNTVDNGGGPPNLVRKGSLQNLKDVVEAKGAQSSPREDDESAKLRRKREAEARQLFLENDWSIGTGSRLSSK</sequence>
<feature type="region of interest" description="Disordered" evidence="1">
    <location>
        <begin position="1"/>
        <end position="24"/>
    </location>
</feature>
<feature type="region of interest" description="Disordered" evidence="1">
    <location>
        <begin position="207"/>
        <end position="324"/>
    </location>
</feature>
<evidence type="ECO:0000313" key="2">
    <source>
        <dbReference type="EMBL" id="KUI54238.1"/>
    </source>
</evidence>
<feature type="compositionally biased region" description="Basic and acidic residues" evidence="1">
    <location>
        <begin position="218"/>
        <end position="229"/>
    </location>
</feature>
<dbReference type="PANTHER" id="PTHR38703">
    <property type="entry name" value="CHROMOSOME 8, WHOLE GENOME SHOTGUN SEQUENCE"/>
    <property type="match status" value="1"/>
</dbReference>
<protein>
    <submittedName>
        <fullName evidence="2">Uncharacterized protein</fullName>
    </submittedName>
</protein>
<feature type="compositionally biased region" description="Basic and acidic residues" evidence="1">
    <location>
        <begin position="15"/>
        <end position="24"/>
    </location>
</feature>
<evidence type="ECO:0000256" key="1">
    <source>
        <dbReference type="SAM" id="MobiDB-lite"/>
    </source>
</evidence>
<dbReference type="AlphaFoldDB" id="A0A194URG2"/>
<keyword evidence="3" id="KW-1185">Reference proteome</keyword>
<accession>A0A194URG2</accession>
<dbReference type="PANTHER" id="PTHR38703:SF1">
    <property type="entry name" value="ALLERGEN"/>
    <property type="match status" value="1"/>
</dbReference>
<dbReference type="EMBL" id="KN714672">
    <property type="protein sequence ID" value="KUI54238.1"/>
    <property type="molecule type" value="Genomic_DNA"/>
</dbReference>
<reference evidence="3" key="1">
    <citation type="submission" date="2014-12" db="EMBL/GenBank/DDBJ databases">
        <title>Genome Sequence of Valsa Canker Pathogens Uncovers a Specific Adaption of Colonization on Woody Bark.</title>
        <authorList>
            <person name="Yin Z."/>
            <person name="Liu H."/>
            <person name="Gao X."/>
            <person name="Li Z."/>
            <person name="Song N."/>
            <person name="Ke X."/>
            <person name="Dai Q."/>
            <person name="Wu Y."/>
            <person name="Sun Y."/>
            <person name="Xu J.-R."/>
            <person name="Kang Z.K."/>
            <person name="Wang L."/>
            <person name="Huang L."/>
        </authorList>
    </citation>
    <scope>NUCLEOTIDE SEQUENCE [LARGE SCALE GENOMIC DNA]</scope>
    <source>
        <strain evidence="3">SXYL134</strain>
    </source>
</reference>
<evidence type="ECO:0000313" key="3">
    <source>
        <dbReference type="Proteomes" id="UP000078576"/>
    </source>
</evidence>
<name>A0A194URG2_CYTMA</name>
<gene>
    <name evidence="2" type="ORF">VP1G_01661</name>
</gene>
<dbReference type="Proteomes" id="UP000078576">
    <property type="component" value="Unassembled WGS sequence"/>
</dbReference>
<feature type="compositionally biased region" description="Polar residues" evidence="1">
    <location>
        <begin position="1"/>
        <end position="14"/>
    </location>
</feature>
<organism evidence="2 3">
    <name type="scientific">Cytospora mali</name>
    <name type="common">Apple Valsa canker fungus</name>
    <name type="synonym">Valsa mali</name>
    <dbReference type="NCBI Taxonomy" id="578113"/>
    <lineage>
        <taxon>Eukaryota</taxon>
        <taxon>Fungi</taxon>
        <taxon>Dikarya</taxon>
        <taxon>Ascomycota</taxon>
        <taxon>Pezizomycotina</taxon>
        <taxon>Sordariomycetes</taxon>
        <taxon>Sordariomycetidae</taxon>
        <taxon>Diaporthales</taxon>
        <taxon>Cytosporaceae</taxon>
        <taxon>Cytospora</taxon>
    </lineage>
</organism>
<proteinExistence type="predicted"/>
<dbReference type="OrthoDB" id="5325276at2759"/>